<comment type="caution">
    <text evidence="1">The sequence shown here is derived from an EMBL/GenBank/DDBJ whole genome shotgun (WGS) entry which is preliminary data.</text>
</comment>
<dbReference type="Pfam" id="PF02288">
    <property type="entry name" value="Dehydratase_MU"/>
    <property type="match status" value="1"/>
</dbReference>
<dbReference type="Gene3D" id="3.40.50.10150">
    <property type="entry name" value="B12-dependent dehydatase associated subunit"/>
    <property type="match status" value="1"/>
</dbReference>
<protein>
    <recommendedName>
        <fullName evidence="3">Glycerol dehydratase</fullName>
    </recommendedName>
</protein>
<keyword evidence="2" id="KW-1185">Reference proteome</keyword>
<evidence type="ECO:0000313" key="2">
    <source>
        <dbReference type="Proteomes" id="UP000266016"/>
    </source>
</evidence>
<dbReference type="EMBL" id="QWVS01000007">
    <property type="protein sequence ID" value="RID88390.1"/>
    <property type="molecule type" value="Genomic_DNA"/>
</dbReference>
<gene>
    <name evidence="1" type="ORF">D1953_04195</name>
</gene>
<dbReference type="RefSeq" id="WP_119115914.1">
    <property type="nucleotide sequence ID" value="NZ_QWVS01000007.1"/>
</dbReference>
<reference evidence="1 2" key="1">
    <citation type="submission" date="2018-08" db="EMBL/GenBank/DDBJ databases">
        <title>Bacillus jemisoniae sp. nov., Bacillus chryseoplanitiae sp. nov., Bacillus resnikiae sp. nov., and Bacillus frankliniae sp. nov., isolated from Viking spacecraft and associated surfaces.</title>
        <authorList>
            <person name="Seuylemezian A."/>
            <person name="Vaishampayan P."/>
        </authorList>
    </citation>
    <scope>NUCLEOTIDE SEQUENCE [LARGE SCALE GENOMIC DNA]</scope>
    <source>
        <strain evidence="1 2">MA001</strain>
    </source>
</reference>
<dbReference type="InterPro" id="IPR003208">
    <property type="entry name" value="Dehydtase/Dehydtase_re"/>
</dbReference>
<dbReference type="InterPro" id="IPR010254">
    <property type="entry name" value="B12-dep_deHydtase_bsu"/>
</dbReference>
<dbReference type="AlphaFoldDB" id="A0A398BKU9"/>
<proteinExistence type="predicted"/>
<sequence>MNKSSIYITILYNSALPPNQIQEVCAGLEEEGVPFLLQKWDKAGSFIELGKEAASRSPLEVGIGIDQNEDLCVHHDKLKQEEPYLQDKLQNGRTLGKNAARLIKGLPLSL</sequence>
<organism evidence="1 2">
    <name type="scientific">Peribacillus asahii</name>
    <dbReference type="NCBI Taxonomy" id="228899"/>
    <lineage>
        <taxon>Bacteria</taxon>
        <taxon>Bacillati</taxon>
        <taxon>Bacillota</taxon>
        <taxon>Bacilli</taxon>
        <taxon>Bacillales</taxon>
        <taxon>Bacillaceae</taxon>
        <taxon>Peribacillus</taxon>
    </lineage>
</organism>
<name>A0A398BKU9_9BACI</name>
<dbReference type="Proteomes" id="UP000266016">
    <property type="component" value="Unassembled WGS sequence"/>
</dbReference>
<accession>A0A398BKU9</accession>
<dbReference type="SUPFAM" id="SSF52968">
    <property type="entry name" value="B12-dependent dehydatase associated subunit"/>
    <property type="match status" value="1"/>
</dbReference>
<evidence type="ECO:0008006" key="3">
    <source>
        <dbReference type="Google" id="ProtNLM"/>
    </source>
</evidence>
<evidence type="ECO:0000313" key="1">
    <source>
        <dbReference type="EMBL" id="RID88390.1"/>
    </source>
</evidence>